<evidence type="ECO:0000256" key="2">
    <source>
        <dbReference type="ARBA" id="ARBA00004533"/>
    </source>
</evidence>
<dbReference type="GO" id="GO:0015749">
    <property type="term" value="P:monosaccharide transmembrane transport"/>
    <property type="evidence" value="ECO:0007669"/>
    <property type="project" value="UniProtKB-ARBA"/>
</dbReference>
<dbReference type="GO" id="GO:0005524">
    <property type="term" value="F:ATP binding"/>
    <property type="evidence" value="ECO:0007669"/>
    <property type="project" value="UniProtKB-KW"/>
</dbReference>
<keyword evidence="3" id="KW-0813">Transport</keyword>
<name>A0A2Y9BBN7_9FIRM</name>
<dbReference type="FunFam" id="3.40.50.300:FF:000126">
    <property type="entry name" value="Galactose/methyl galactoside import ATP-binding protein MglA"/>
    <property type="match status" value="1"/>
</dbReference>
<keyword evidence="8 12" id="KW-0067">ATP-binding</keyword>
<keyword evidence="13" id="KW-1185">Reference proteome</keyword>
<sequence>MKVGEVMDEIKMRVSGVEKSFPGVKALSGIDFAVRKGTVHALCGENGAGKSTLMKIIMGLYQADKGQIFLDEKPVEVKNPIQARELGISMIAQELNYVPELSVEENLFLGRLPISRFGKVDWKKVRSDAKKFLEEEHLPYSPEQKLKTLTVSDIQMLEIIKAITNNAQVIIMDEPTSSITQKEVEQLFEKIGQLKAQGVSIIYISHKMEEVFRIADDITVLRDGAVVSTDRAEDLDLDTVIARMVGRKLDNVYPKEEVSIGEKALEVEHFTQKDIFEDISFYVRKGEIVGFAGLVGAGRTETMRSVFGLDPHDSGNVRIDGKEVKIKSPSDSISHKLVMLSESRRDDGIVPVRSVAENASLASLKKFIYSGYTHRSKERDEVKKSFAKMNVKTPSLDTAISALSGGNQQKVLLSRWMLCDPDVMILDEPTRGIDVGAKFEIYKLITDIVKDNRAVVMVSSELPELIGMCDRIYIMCQGRISGCISRDAFTQETIMKHAAGLVNEESQGGAKNEV</sequence>
<dbReference type="InterPro" id="IPR050107">
    <property type="entry name" value="ABC_carbohydrate_import_ATPase"/>
</dbReference>
<evidence type="ECO:0000259" key="11">
    <source>
        <dbReference type="PROSITE" id="PS50893"/>
    </source>
</evidence>
<evidence type="ECO:0000256" key="4">
    <source>
        <dbReference type="ARBA" id="ARBA00022475"/>
    </source>
</evidence>
<dbReference type="FunFam" id="3.40.50.300:FF:000127">
    <property type="entry name" value="Ribose import ATP-binding protein RbsA"/>
    <property type="match status" value="1"/>
</dbReference>
<dbReference type="EMBL" id="QGDL01000004">
    <property type="protein sequence ID" value="PWJ30336.1"/>
    <property type="molecule type" value="Genomic_DNA"/>
</dbReference>
<evidence type="ECO:0000256" key="6">
    <source>
        <dbReference type="ARBA" id="ARBA00022737"/>
    </source>
</evidence>
<dbReference type="InterPro" id="IPR003593">
    <property type="entry name" value="AAA+_ATPase"/>
</dbReference>
<reference evidence="12 13" key="1">
    <citation type="submission" date="2018-05" db="EMBL/GenBank/DDBJ databases">
        <title>The Hungate 1000. A catalogue of reference genomes from the rumen microbiome.</title>
        <authorList>
            <person name="Kelly W."/>
        </authorList>
    </citation>
    <scope>NUCLEOTIDE SEQUENCE [LARGE SCALE GENOMIC DNA]</scope>
    <source>
        <strain evidence="12 13">NLAE-zl-C242</strain>
    </source>
</reference>
<dbReference type="PROSITE" id="PS50893">
    <property type="entry name" value="ABC_TRANSPORTER_2"/>
    <property type="match status" value="2"/>
</dbReference>
<dbReference type="RefSeq" id="WP_330405311.1">
    <property type="nucleotide sequence ID" value="NZ_BAAACK010000019.1"/>
</dbReference>
<keyword evidence="10" id="KW-0472">Membrane</keyword>
<dbReference type="PANTHER" id="PTHR43790">
    <property type="entry name" value="CARBOHYDRATE TRANSPORT ATP-BINDING PROTEIN MG119-RELATED"/>
    <property type="match status" value="1"/>
</dbReference>
<gene>
    <name evidence="12" type="ORF">A8806_104206</name>
</gene>
<dbReference type="CDD" id="cd03215">
    <property type="entry name" value="ABC_Carb_Monos_II"/>
    <property type="match status" value="1"/>
</dbReference>
<protein>
    <submittedName>
        <fullName evidence="12">Monosaccharide ABC transporter ATP-binding protein (CUT2 family)</fullName>
    </submittedName>
</protein>
<keyword evidence="4" id="KW-1003">Cell membrane</keyword>
<dbReference type="SMART" id="SM00382">
    <property type="entry name" value="AAA"/>
    <property type="match status" value="2"/>
</dbReference>
<proteinExistence type="predicted"/>
<evidence type="ECO:0000256" key="1">
    <source>
        <dbReference type="ARBA" id="ARBA00004202"/>
    </source>
</evidence>
<evidence type="ECO:0000256" key="5">
    <source>
        <dbReference type="ARBA" id="ARBA00022597"/>
    </source>
</evidence>
<comment type="caution">
    <text evidence="12">The sequence shown here is derived from an EMBL/GenBank/DDBJ whole genome shotgun (WGS) entry which is preliminary data.</text>
</comment>
<dbReference type="SUPFAM" id="SSF52540">
    <property type="entry name" value="P-loop containing nucleoside triphosphate hydrolases"/>
    <property type="match status" value="2"/>
</dbReference>
<dbReference type="PANTHER" id="PTHR43790:SF9">
    <property type="entry name" value="GALACTOFURANOSE TRANSPORTER ATP-BINDING PROTEIN YTFR"/>
    <property type="match status" value="1"/>
</dbReference>
<evidence type="ECO:0000256" key="10">
    <source>
        <dbReference type="ARBA" id="ARBA00023136"/>
    </source>
</evidence>
<feature type="domain" description="ABC transporter" evidence="11">
    <location>
        <begin position="12"/>
        <end position="248"/>
    </location>
</feature>
<accession>A0A2Y9BBN7</accession>
<dbReference type="PROSITE" id="PS00211">
    <property type="entry name" value="ABC_TRANSPORTER_1"/>
    <property type="match status" value="1"/>
</dbReference>
<dbReference type="Pfam" id="PF00005">
    <property type="entry name" value="ABC_tran"/>
    <property type="match status" value="2"/>
</dbReference>
<dbReference type="InterPro" id="IPR027417">
    <property type="entry name" value="P-loop_NTPase"/>
</dbReference>
<evidence type="ECO:0000313" key="13">
    <source>
        <dbReference type="Proteomes" id="UP000245845"/>
    </source>
</evidence>
<feature type="domain" description="ABC transporter" evidence="11">
    <location>
        <begin position="247"/>
        <end position="502"/>
    </location>
</feature>
<keyword evidence="5" id="KW-0762">Sugar transport</keyword>
<keyword evidence="7" id="KW-0547">Nucleotide-binding</keyword>
<dbReference type="AlphaFoldDB" id="A0A2Y9BBN7"/>
<dbReference type="Gene3D" id="3.40.50.300">
    <property type="entry name" value="P-loop containing nucleotide triphosphate hydrolases"/>
    <property type="match status" value="2"/>
</dbReference>
<evidence type="ECO:0000256" key="7">
    <source>
        <dbReference type="ARBA" id="ARBA00022741"/>
    </source>
</evidence>
<dbReference type="GO" id="GO:0005886">
    <property type="term" value="C:plasma membrane"/>
    <property type="evidence" value="ECO:0007669"/>
    <property type="project" value="UniProtKB-SubCell"/>
</dbReference>
<dbReference type="Proteomes" id="UP000245845">
    <property type="component" value="Unassembled WGS sequence"/>
</dbReference>
<dbReference type="CDD" id="cd03216">
    <property type="entry name" value="ABC_Carb_Monos_I"/>
    <property type="match status" value="1"/>
</dbReference>
<evidence type="ECO:0000256" key="3">
    <source>
        <dbReference type="ARBA" id="ARBA00022448"/>
    </source>
</evidence>
<keyword evidence="9" id="KW-1278">Translocase</keyword>
<evidence type="ECO:0000256" key="8">
    <source>
        <dbReference type="ARBA" id="ARBA00022840"/>
    </source>
</evidence>
<keyword evidence="6" id="KW-0677">Repeat</keyword>
<dbReference type="InterPro" id="IPR003439">
    <property type="entry name" value="ABC_transporter-like_ATP-bd"/>
</dbReference>
<dbReference type="InterPro" id="IPR017871">
    <property type="entry name" value="ABC_transporter-like_CS"/>
</dbReference>
<dbReference type="GO" id="GO:0016887">
    <property type="term" value="F:ATP hydrolysis activity"/>
    <property type="evidence" value="ECO:0007669"/>
    <property type="project" value="InterPro"/>
</dbReference>
<comment type="subcellular location">
    <subcellularLocation>
        <location evidence="2">Cell inner membrane</location>
    </subcellularLocation>
    <subcellularLocation>
        <location evidence="1">Cell membrane</location>
        <topology evidence="1">Peripheral membrane protein</topology>
    </subcellularLocation>
</comment>
<organism evidence="12 13">
    <name type="scientific">Faecalicatena orotica</name>
    <dbReference type="NCBI Taxonomy" id="1544"/>
    <lineage>
        <taxon>Bacteria</taxon>
        <taxon>Bacillati</taxon>
        <taxon>Bacillota</taxon>
        <taxon>Clostridia</taxon>
        <taxon>Lachnospirales</taxon>
        <taxon>Lachnospiraceae</taxon>
        <taxon>Faecalicatena</taxon>
    </lineage>
</organism>
<evidence type="ECO:0000313" key="12">
    <source>
        <dbReference type="EMBL" id="PWJ30336.1"/>
    </source>
</evidence>
<evidence type="ECO:0000256" key="9">
    <source>
        <dbReference type="ARBA" id="ARBA00022967"/>
    </source>
</evidence>